<comment type="caution">
    <text evidence="3">The sequence shown here is derived from an EMBL/GenBank/DDBJ whole genome shotgun (WGS) entry which is preliminary data.</text>
</comment>
<protein>
    <submittedName>
        <fullName evidence="3">DUF4428 domain-containing protein</fullName>
    </submittedName>
</protein>
<accession>A0A6L5GQ31</accession>
<organism evidence="3 4">
    <name type="scientific">Candidatus Pseudoramibacter fermentans</name>
    <dbReference type="NCBI Taxonomy" id="2594427"/>
    <lineage>
        <taxon>Bacteria</taxon>
        <taxon>Bacillati</taxon>
        <taxon>Bacillota</taxon>
        <taxon>Clostridia</taxon>
        <taxon>Eubacteriales</taxon>
        <taxon>Eubacteriaceae</taxon>
        <taxon>Pseudoramibacter</taxon>
    </lineage>
</organism>
<gene>
    <name evidence="3" type="ORF">FRC53_01765</name>
</gene>
<name>A0A6L5GQ31_9FIRM</name>
<keyword evidence="4" id="KW-1185">Reference proteome</keyword>
<dbReference type="Pfam" id="PF14471">
    <property type="entry name" value="DUF4428"/>
    <property type="match status" value="1"/>
</dbReference>
<dbReference type="InterPro" id="IPR018649">
    <property type="entry name" value="SHOCT"/>
</dbReference>
<evidence type="ECO:0000259" key="2">
    <source>
        <dbReference type="Pfam" id="PF14471"/>
    </source>
</evidence>
<feature type="domain" description="DUF4428" evidence="2">
    <location>
        <begin position="5"/>
        <end position="40"/>
    </location>
</feature>
<sequence>MAKKICLVCGKEIGALTGKYKCKDGYICKPCFKEKGYFQNVIKYRGFRSTDNLTLKEIEAVNADVEYNIDVVENFKATYVPDIQIQFDDNNSMLIMSPDQHVSYRPHHFVVLRYDQIVDYELLQNGSSIASGGLGRAAVGGMLFGGVGAIVGASTRKQHSVCSDLQIKFTVRNYGLPSVYLHLITTDTKTNSILYKNAMTTAQNVLSKLELITKNQQPEDTQEISITNSVADKLRELKSLLDEDIITREEFDQKKKQLLGL</sequence>
<dbReference type="AlphaFoldDB" id="A0A6L5GQ31"/>
<evidence type="ECO:0000313" key="3">
    <source>
        <dbReference type="EMBL" id="MQM72162.1"/>
    </source>
</evidence>
<dbReference type="InterPro" id="IPR027872">
    <property type="entry name" value="DUF4428"/>
</dbReference>
<evidence type="ECO:0000313" key="4">
    <source>
        <dbReference type="Proteomes" id="UP000473648"/>
    </source>
</evidence>
<feature type="domain" description="SHOCT" evidence="1">
    <location>
        <begin position="232"/>
        <end position="259"/>
    </location>
</feature>
<dbReference type="Proteomes" id="UP000473648">
    <property type="component" value="Unassembled WGS sequence"/>
</dbReference>
<proteinExistence type="predicted"/>
<dbReference type="EMBL" id="VOGB01000003">
    <property type="protein sequence ID" value="MQM72162.1"/>
    <property type="molecule type" value="Genomic_DNA"/>
</dbReference>
<dbReference type="Pfam" id="PF09851">
    <property type="entry name" value="SHOCT"/>
    <property type="match status" value="1"/>
</dbReference>
<reference evidence="3" key="1">
    <citation type="journal article" date="2020" name="Appl. Environ. Microbiol.">
        <title>Medium-Chain Fatty Acid Synthesis by 'Candidatus Weimeria bifida' gen. nov., sp. nov., and 'Candidatus Pseudoramibacter fermentans' sp. nov.</title>
        <authorList>
            <person name="Scarborough M.J."/>
            <person name="Myers K.S."/>
            <person name="Donohue T.J."/>
            <person name="Noguera D.R."/>
        </authorList>
    </citation>
    <scope>NUCLEOTIDE SEQUENCE</scope>
    <source>
        <strain evidence="3">EUB1.1</strain>
    </source>
</reference>
<evidence type="ECO:0000259" key="1">
    <source>
        <dbReference type="Pfam" id="PF09851"/>
    </source>
</evidence>